<proteinExistence type="predicted"/>
<protein>
    <submittedName>
        <fullName evidence="2">Uncharacterized protein</fullName>
    </submittedName>
</protein>
<sequence length="153" mass="17311">MMAARVVLVLVLGASGAAARRTGHDEAEASAAEVRGCSAFKCGAKIFEKLGRNIDFWGKEAEWYHELVPEGQSEHYYVLKPLCESANHGCPAKPARVEETEEGCAEVWEQELSLTQKQKWKKGEWHCTRDSSWLYNDVNCKCTFNTWKKGVWQ</sequence>
<organism evidence="2">
    <name type="scientific">Alexandrium andersonii</name>
    <dbReference type="NCBI Taxonomy" id="327968"/>
    <lineage>
        <taxon>Eukaryota</taxon>
        <taxon>Sar</taxon>
        <taxon>Alveolata</taxon>
        <taxon>Dinophyceae</taxon>
        <taxon>Gonyaulacales</taxon>
        <taxon>Pyrocystaceae</taxon>
        <taxon>Alexandrium</taxon>
    </lineage>
</organism>
<dbReference type="AlphaFoldDB" id="A0A7S2NJQ7"/>
<name>A0A7S2NJQ7_9DINO</name>
<feature type="chain" id="PRO_5030548861" evidence="1">
    <location>
        <begin position="20"/>
        <end position="153"/>
    </location>
</feature>
<gene>
    <name evidence="2" type="ORF">AAND1436_LOCUS48961</name>
</gene>
<evidence type="ECO:0000256" key="1">
    <source>
        <dbReference type="SAM" id="SignalP"/>
    </source>
</evidence>
<evidence type="ECO:0000313" key="2">
    <source>
        <dbReference type="EMBL" id="CAD9543777.1"/>
    </source>
</evidence>
<reference evidence="2" key="1">
    <citation type="submission" date="2021-01" db="EMBL/GenBank/DDBJ databases">
        <authorList>
            <person name="Corre E."/>
            <person name="Pelletier E."/>
            <person name="Niang G."/>
            <person name="Scheremetjew M."/>
            <person name="Finn R."/>
            <person name="Kale V."/>
            <person name="Holt S."/>
            <person name="Cochrane G."/>
            <person name="Meng A."/>
            <person name="Brown T."/>
            <person name="Cohen L."/>
        </authorList>
    </citation>
    <scope>NUCLEOTIDE SEQUENCE</scope>
    <source>
        <strain evidence="2">CCMP2222</strain>
    </source>
</reference>
<dbReference type="EMBL" id="HBGQ01102336">
    <property type="protein sequence ID" value="CAD9543777.1"/>
    <property type="molecule type" value="Transcribed_RNA"/>
</dbReference>
<keyword evidence="1" id="KW-0732">Signal</keyword>
<accession>A0A7S2NJQ7</accession>
<feature type="signal peptide" evidence="1">
    <location>
        <begin position="1"/>
        <end position="19"/>
    </location>
</feature>